<dbReference type="InterPro" id="IPR014001">
    <property type="entry name" value="Helicase_ATP-bd"/>
</dbReference>
<keyword evidence="2" id="KW-0067">ATP-binding</keyword>
<dbReference type="GO" id="GO:0005634">
    <property type="term" value="C:nucleus"/>
    <property type="evidence" value="ECO:0007669"/>
    <property type="project" value="TreeGrafter"/>
</dbReference>
<dbReference type="SMART" id="SM00490">
    <property type="entry name" value="HELICc"/>
    <property type="match status" value="1"/>
</dbReference>
<evidence type="ECO:0000313" key="6">
    <source>
        <dbReference type="EMBL" id="TIA90817.1"/>
    </source>
</evidence>
<keyword evidence="7" id="KW-1185">Reference proteome</keyword>
<dbReference type="InterPro" id="IPR011545">
    <property type="entry name" value="DEAD/DEAH_box_helicase_dom"/>
</dbReference>
<dbReference type="Pfam" id="PF00271">
    <property type="entry name" value="Helicase_C"/>
    <property type="match status" value="1"/>
</dbReference>
<accession>A0A4T0FQ17</accession>
<dbReference type="Pfam" id="PF00270">
    <property type="entry name" value="DEAD"/>
    <property type="match status" value="1"/>
</dbReference>
<name>A0A4T0FQ17_9BASI</name>
<dbReference type="AlphaFoldDB" id="A0A4T0FQ17"/>
<comment type="caution">
    <text evidence="6">The sequence shown here is derived from an EMBL/GenBank/DDBJ whole genome shotgun (WGS) entry which is preliminary data.</text>
</comment>
<evidence type="ECO:0000313" key="7">
    <source>
        <dbReference type="Proteomes" id="UP000310189"/>
    </source>
</evidence>
<evidence type="ECO:0000259" key="5">
    <source>
        <dbReference type="PROSITE" id="PS51194"/>
    </source>
</evidence>
<dbReference type="InterPro" id="IPR018973">
    <property type="entry name" value="MZB"/>
</dbReference>
<dbReference type="OrthoDB" id="18781at2759"/>
<dbReference type="EMBL" id="SPNW01000016">
    <property type="protein sequence ID" value="TIA90817.1"/>
    <property type="molecule type" value="Genomic_DNA"/>
</dbReference>
<dbReference type="Proteomes" id="UP000310189">
    <property type="component" value="Unassembled WGS sequence"/>
</dbReference>
<dbReference type="GO" id="GO:0006289">
    <property type="term" value="P:nucleotide-excision repair"/>
    <property type="evidence" value="ECO:0007669"/>
    <property type="project" value="TreeGrafter"/>
</dbReference>
<reference evidence="6 7" key="1">
    <citation type="submission" date="2019-03" db="EMBL/GenBank/DDBJ databases">
        <title>Sequencing 23 genomes of Wallemia ichthyophaga.</title>
        <authorList>
            <person name="Gostincar C."/>
        </authorList>
    </citation>
    <scope>NUCLEOTIDE SEQUENCE [LARGE SCALE GENOMIC DNA]</scope>
    <source>
        <strain evidence="6 7">EXF-5753</strain>
    </source>
</reference>
<dbReference type="Pfam" id="PF22982">
    <property type="entry name" value="WHD_HRQ1"/>
    <property type="match status" value="1"/>
</dbReference>
<dbReference type="GO" id="GO:0043138">
    <property type="term" value="F:3'-5' DNA helicase activity"/>
    <property type="evidence" value="ECO:0007669"/>
    <property type="project" value="TreeGrafter"/>
</dbReference>
<dbReference type="CDD" id="cd17923">
    <property type="entry name" value="DEXHc_Hrq1-like"/>
    <property type="match status" value="1"/>
</dbReference>
<evidence type="ECO:0000256" key="3">
    <source>
        <dbReference type="SAM" id="MobiDB-lite"/>
    </source>
</evidence>
<organism evidence="6 7">
    <name type="scientific">Wallemia hederae</name>
    <dbReference type="NCBI Taxonomy" id="1540922"/>
    <lineage>
        <taxon>Eukaryota</taxon>
        <taxon>Fungi</taxon>
        <taxon>Dikarya</taxon>
        <taxon>Basidiomycota</taxon>
        <taxon>Wallemiomycotina</taxon>
        <taxon>Wallemiomycetes</taxon>
        <taxon>Wallemiales</taxon>
        <taxon>Wallemiaceae</taxon>
        <taxon>Wallemia</taxon>
    </lineage>
</organism>
<dbReference type="Gene3D" id="3.40.50.300">
    <property type="entry name" value="P-loop containing nucleotide triphosphate hydrolases"/>
    <property type="match status" value="2"/>
</dbReference>
<feature type="domain" description="Helicase ATP-binding" evidence="4">
    <location>
        <begin position="304"/>
        <end position="487"/>
    </location>
</feature>
<dbReference type="SUPFAM" id="SSF52540">
    <property type="entry name" value="P-loop containing nucleoside triphosphate hydrolases"/>
    <property type="match status" value="1"/>
</dbReference>
<feature type="region of interest" description="Disordered" evidence="3">
    <location>
        <begin position="1"/>
        <end position="33"/>
    </location>
</feature>
<gene>
    <name evidence="6" type="ORF">E3P99_01376</name>
</gene>
<evidence type="ECO:0008006" key="8">
    <source>
        <dbReference type="Google" id="ProtNLM"/>
    </source>
</evidence>
<evidence type="ECO:0000256" key="1">
    <source>
        <dbReference type="ARBA" id="ARBA00022741"/>
    </source>
</evidence>
<proteinExistence type="predicted"/>
<dbReference type="InterPro" id="IPR027417">
    <property type="entry name" value="P-loop_NTPase"/>
</dbReference>
<feature type="compositionally biased region" description="Basic and acidic residues" evidence="3">
    <location>
        <begin position="1"/>
        <end position="14"/>
    </location>
</feature>
<dbReference type="PROSITE" id="PS51192">
    <property type="entry name" value="HELICASE_ATP_BIND_1"/>
    <property type="match status" value="1"/>
</dbReference>
<protein>
    <recommendedName>
        <fullName evidence="8">Helicase ATP-binding domain-containing protein</fullName>
    </recommendedName>
</protein>
<dbReference type="PANTHER" id="PTHR47957:SF3">
    <property type="entry name" value="ATP-DEPENDENT HELICASE HRQ1"/>
    <property type="match status" value="1"/>
</dbReference>
<dbReference type="PANTHER" id="PTHR47957">
    <property type="entry name" value="ATP-DEPENDENT HELICASE HRQ1"/>
    <property type="match status" value="1"/>
</dbReference>
<dbReference type="GO" id="GO:0036297">
    <property type="term" value="P:interstrand cross-link repair"/>
    <property type="evidence" value="ECO:0007669"/>
    <property type="project" value="TreeGrafter"/>
</dbReference>
<dbReference type="PROSITE" id="PS51194">
    <property type="entry name" value="HELICASE_CTER"/>
    <property type="match status" value="1"/>
</dbReference>
<dbReference type="CDD" id="cd18797">
    <property type="entry name" value="SF2_C_Hrq"/>
    <property type="match status" value="1"/>
</dbReference>
<dbReference type="GO" id="GO:0005524">
    <property type="term" value="F:ATP binding"/>
    <property type="evidence" value="ECO:0007669"/>
    <property type="project" value="UniProtKB-KW"/>
</dbReference>
<evidence type="ECO:0000256" key="2">
    <source>
        <dbReference type="ARBA" id="ARBA00022840"/>
    </source>
</evidence>
<dbReference type="InterPro" id="IPR001650">
    <property type="entry name" value="Helicase_C-like"/>
</dbReference>
<dbReference type="Pfam" id="PF09369">
    <property type="entry name" value="MZB"/>
    <property type="match status" value="1"/>
</dbReference>
<dbReference type="InterPro" id="IPR055227">
    <property type="entry name" value="HRQ1_WHD"/>
</dbReference>
<sequence length="1053" mass="119347">MNPKDHYEPAHDAVPKQPISQPRQKKKKEKTLPGNVCTDGWPQHFINLDKTFKAVNTVLAFCSAQSALAATFDQILSSIQGLLKRAIIPDNLRFAYVNKSSINIHTEQKYNGYGKDRHIDDVYMPPSTSSDIDEHDVSKQVLVLEFTDVRSIFSRQKQKRDVELNKAPTLSRADTLKLIEKRNDRFKVAVNELLGAAFETGDDPIQLVTSAAHQHIPAKPFLHPSLKNALANKELPLHRPSIEQVLDEFTQQEWYRDQPIFHKSIPPRQAVYSDWSFDIPDNIRRGLRSSLHVETLFAHQAQAIQSLNEGKNVIVSTSTASGKSLIYTLPFLLSLNKDRDSTAFFVFPTKALAQDQNVKLQDLVASIEGMEEIIVDTFDGDTPHDKRDELRENANLLFTNFDTIHHTILPKEDAWRRFLQNLKYVVIDELHYYTGVQGVHVSFVMRRLRRLCAALNNTSVQFISTSATIGNPIDHFRTLFGVQDVTLVDIDGAPTGQKEFLIWRPGLIDEMTPNGPRHNPMHEASQLLRYLVSRGIRTIVFCKHRKSCEMLMKHIRHELVVNGRMDLVNRVVSYRGGYNQDERRRIEKELFSGQLLGAVATNALELGIDVGALDAVICLGFPFSLSSLRQQMGRAGRARRDSLAILIAESLPLDNYYSNYPEEIFSRKPTDLQVDLDNDVIFEPHLQCAADELPVSINSDKLFFEEEQLARVTLRALDKDAEGWYHCDPRLRPYPSRFVKLRGNEESAYKVYNMHKNNESLIEQVQESRAIFELYEGGIFFNAGLAFQMYEVSHDTKTVRAKQVDVNFNTKPRYYTDVDPIETYRMRAIKGSTMRAFYGKIKISSHVYGYLKLRDFKVLDVVDLETPPYVRSTNGFWLDVPANAMQIMTVKSINPAEAIQAAQHALMCLTPLYAMSAEGDILTDEKKAQKEYQTKESKRKRPGRLIIFDAVGKASGVSQKAFEKISELLYHTLDVILKCECESGCVGCVEGEVKDGQASTSKIGAIVVLSFLVGKQLSMDDVPDQAPFVQSQQVIYPDTIVQADTVANVELEE</sequence>
<dbReference type="SMART" id="SM00487">
    <property type="entry name" value="DEXDc"/>
    <property type="match status" value="1"/>
</dbReference>
<evidence type="ECO:0000259" key="4">
    <source>
        <dbReference type="PROSITE" id="PS51192"/>
    </source>
</evidence>
<dbReference type="GO" id="GO:0003676">
    <property type="term" value="F:nucleic acid binding"/>
    <property type="evidence" value="ECO:0007669"/>
    <property type="project" value="InterPro"/>
</dbReference>
<keyword evidence="1" id="KW-0547">Nucleotide-binding</keyword>
<feature type="domain" description="Helicase C-terminal" evidence="5">
    <location>
        <begin position="523"/>
        <end position="680"/>
    </location>
</feature>